<dbReference type="Proteomes" id="UP000007819">
    <property type="component" value="Chromosome X"/>
</dbReference>
<evidence type="ECO:0000313" key="3">
    <source>
        <dbReference type="EnsemblMetazoa" id="XP_029343408.1"/>
    </source>
</evidence>
<protein>
    <recommendedName>
        <fullName evidence="2">Copper homeostasis protein cutC homolog</fullName>
    </recommendedName>
</protein>
<dbReference type="Gene3D" id="3.20.20.380">
    <property type="entry name" value="Copper homeostasis (CutC) domain"/>
    <property type="match status" value="1"/>
</dbReference>
<dbReference type="GeneID" id="100164232"/>
<dbReference type="OrthoDB" id="7392499at2759"/>
<dbReference type="Pfam" id="PF03932">
    <property type="entry name" value="CutC"/>
    <property type="match status" value="1"/>
</dbReference>
<dbReference type="PANTHER" id="PTHR12598">
    <property type="entry name" value="COPPER HOMEOSTASIS PROTEIN CUTC"/>
    <property type="match status" value="1"/>
</dbReference>
<dbReference type="PANTHER" id="PTHR12598:SF0">
    <property type="entry name" value="COPPER HOMEOSTASIS PROTEIN CUTC HOMOLOG"/>
    <property type="match status" value="1"/>
</dbReference>
<dbReference type="EnsemblMetazoa" id="XM_029487548.1">
    <property type="protein sequence ID" value="XP_029343408.1"/>
    <property type="gene ID" value="LOC100164232"/>
</dbReference>
<dbReference type="InterPro" id="IPR036822">
    <property type="entry name" value="CutC-like_dom_sf"/>
</dbReference>
<evidence type="ECO:0000256" key="1">
    <source>
        <dbReference type="ARBA" id="ARBA00007768"/>
    </source>
</evidence>
<dbReference type="GO" id="GO:0005507">
    <property type="term" value="F:copper ion binding"/>
    <property type="evidence" value="ECO:0007669"/>
    <property type="project" value="TreeGrafter"/>
</dbReference>
<dbReference type="RefSeq" id="XP_029343408.1">
    <property type="nucleotide sequence ID" value="XM_029487548.1"/>
</dbReference>
<evidence type="ECO:0000313" key="4">
    <source>
        <dbReference type="Proteomes" id="UP000007819"/>
    </source>
</evidence>
<accession>A0A8R2JNX5</accession>
<dbReference type="SUPFAM" id="SSF110395">
    <property type="entry name" value="CutC-like"/>
    <property type="match status" value="1"/>
</dbReference>
<dbReference type="AlphaFoldDB" id="A0A8R2JNX5"/>
<name>A0A8R2JNX5_ACYPI</name>
<evidence type="ECO:0000256" key="2">
    <source>
        <dbReference type="ARBA" id="ARBA00019014"/>
    </source>
</evidence>
<sequence>MNNDVMKTIKRSKTKSINSIIDIVYEWFFKLLYQMEICVDSVESAINAVNGGAHRLELCSALSEGGLTPSLGLLKTLKTMVSIPIFVMLRPRCGYDFQYSDLEIRVILEDCTLFKNAGADGFVFGALTSTGYIDIDACVSVILTAQPLPVTFHRAFDVATQDPIEMAQKIADLGFKRLLTSGRSPVAVDGQCVIKALIETMKDRLIIMPGAGIQVENLKDILGTTLAHEFHGSAKEVKQYPNKNNIKLHSIYKEAPIYVTDCDTVQKLLNIYKNHLKLE</sequence>
<dbReference type="InterPro" id="IPR005627">
    <property type="entry name" value="CutC-like"/>
</dbReference>
<comment type="similarity">
    <text evidence="1">Belongs to the CutC family.</text>
</comment>
<dbReference type="HAMAP" id="MF_00795">
    <property type="entry name" value="CutC"/>
    <property type="match status" value="1"/>
</dbReference>
<reference evidence="4" key="1">
    <citation type="submission" date="2010-06" db="EMBL/GenBank/DDBJ databases">
        <authorList>
            <person name="Jiang H."/>
            <person name="Abraham K."/>
            <person name="Ali S."/>
            <person name="Alsbrooks S.L."/>
            <person name="Anim B.N."/>
            <person name="Anosike U.S."/>
            <person name="Attaway T."/>
            <person name="Bandaranaike D.P."/>
            <person name="Battles P.K."/>
            <person name="Bell S.N."/>
            <person name="Bell A.V."/>
            <person name="Beltran B."/>
            <person name="Bickham C."/>
            <person name="Bustamante Y."/>
            <person name="Caleb T."/>
            <person name="Canada A."/>
            <person name="Cardenas V."/>
            <person name="Carter K."/>
            <person name="Chacko J."/>
            <person name="Chandrabose M.N."/>
            <person name="Chavez D."/>
            <person name="Chavez A."/>
            <person name="Chen L."/>
            <person name="Chu H.-S."/>
            <person name="Claassen K.J."/>
            <person name="Cockrell R."/>
            <person name="Collins M."/>
            <person name="Cooper J.A."/>
            <person name="Cree A."/>
            <person name="Curry S.M."/>
            <person name="Da Y."/>
            <person name="Dao M.D."/>
            <person name="Das B."/>
            <person name="Davila M.-L."/>
            <person name="Davy-Carroll L."/>
            <person name="Denson S."/>
            <person name="Dinh H."/>
            <person name="Ebong V.E."/>
            <person name="Edwards J.R."/>
            <person name="Egan A."/>
            <person name="El-Daye J."/>
            <person name="Escobedo L."/>
            <person name="Fernandez S."/>
            <person name="Fernando P.R."/>
            <person name="Flagg N."/>
            <person name="Forbes L.D."/>
            <person name="Fowler R.G."/>
            <person name="Fu Q."/>
            <person name="Gabisi R.A."/>
            <person name="Ganer J."/>
            <person name="Garbino Pronczuk A."/>
            <person name="Garcia R.M."/>
            <person name="Garner T."/>
            <person name="Garrett T.E."/>
            <person name="Gonzalez D.A."/>
            <person name="Hamid H."/>
            <person name="Hawkins E.S."/>
            <person name="Hirani K."/>
            <person name="Hogues M.E."/>
            <person name="Hollins B."/>
            <person name="Hsiao C.-H."/>
            <person name="Jabil R."/>
            <person name="James M.L."/>
            <person name="Jhangiani S.N."/>
            <person name="Johnson B."/>
            <person name="Johnson Q."/>
            <person name="Joshi V."/>
            <person name="Kalu J.B."/>
            <person name="Kam C."/>
            <person name="Kashfia A."/>
            <person name="Keebler J."/>
            <person name="Kisamo H."/>
            <person name="Kovar C.L."/>
            <person name="Lago L.A."/>
            <person name="Lai C.-Y."/>
            <person name="Laidlaw J."/>
            <person name="Lara F."/>
            <person name="Le T.-K."/>
            <person name="Lee S.L."/>
            <person name="Legall F.H."/>
            <person name="Lemon S.J."/>
            <person name="Lewis L.R."/>
            <person name="Li B."/>
            <person name="Liu Y."/>
            <person name="Liu Y.-S."/>
            <person name="Lopez J."/>
            <person name="Lozado R.J."/>
            <person name="Lu J."/>
            <person name="Madu R.C."/>
            <person name="Maheshwari M."/>
            <person name="Maheshwari R."/>
            <person name="Malloy K."/>
            <person name="Martinez E."/>
            <person name="Mathew T."/>
            <person name="Mercado I.C."/>
            <person name="Mercado C."/>
            <person name="Meyer B."/>
            <person name="Montgomery K."/>
            <person name="Morgan M.B."/>
            <person name="Munidasa M."/>
            <person name="Nazareth L.V."/>
            <person name="Nelson J."/>
            <person name="Ng B.M."/>
            <person name="Nguyen N.B."/>
            <person name="Nguyen P.Q."/>
            <person name="Nguyen T."/>
            <person name="Obregon M."/>
            <person name="Okwuonu G.O."/>
            <person name="Onwere C.G."/>
            <person name="Orozco G."/>
            <person name="Parra A."/>
            <person name="Patel S."/>
            <person name="Patil S."/>
            <person name="Perez A."/>
            <person name="Perez Y."/>
            <person name="Pham C."/>
            <person name="Primus E.L."/>
            <person name="Pu L.-L."/>
            <person name="Puazo M."/>
            <person name="Qin X."/>
            <person name="Quiroz J.B."/>
            <person name="Reese J."/>
            <person name="Richards S."/>
            <person name="Rives C.M."/>
            <person name="Robberts R."/>
            <person name="Ruiz S.J."/>
            <person name="Ruiz M.J."/>
            <person name="Santibanez J."/>
            <person name="Schneider B.W."/>
            <person name="Sisson I."/>
            <person name="Smith M."/>
            <person name="Sodergren E."/>
            <person name="Song X.-Z."/>
            <person name="Song B.B."/>
            <person name="Summersgill H."/>
            <person name="Thelus R."/>
            <person name="Thornton R.D."/>
            <person name="Trejos Z.Y."/>
            <person name="Usmani K."/>
            <person name="Vattathil S."/>
            <person name="Villasana D."/>
            <person name="Walker D.L."/>
            <person name="Wang S."/>
            <person name="Wang K."/>
            <person name="White C.S."/>
            <person name="Williams A.C."/>
            <person name="Williamson J."/>
            <person name="Wilson K."/>
            <person name="Woghiren I.O."/>
            <person name="Woodworth J.R."/>
            <person name="Worley K.C."/>
            <person name="Wright R.A."/>
            <person name="Wu W."/>
            <person name="Young L."/>
            <person name="Zhang L."/>
            <person name="Zhang J."/>
            <person name="Zhu Y."/>
            <person name="Muzny D.M."/>
            <person name="Weinstock G."/>
            <person name="Gibbs R.A."/>
        </authorList>
    </citation>
    <scope>NUCLEOTIDE SEQUENCE [LARGE SCALE GENOMIC DNA]</scope>
    <source>
        <strain evidence="4">LSR1</strain>
    </source>
</reference>
<dbReference type="KEGG" id="api:100164232"/>
<dbReference type="FunFam" id="3.20.20.380:FF:000001">
    <property type="entry name" value="Copper homeostasis protein CutC"/>
    <property type="match status" value="1"/>
</dbReference>
<proteinExistence type="inferred from homology"/>
<keyword evidence="4" id="KW-1185">Reference proteome</keyword>
<organism evidence="3 4">
    <name type="scientific">Acyrthosiphon pisum</name>
    <name type="common">Pea aphid</name>
    <dbReference type="NCBI Taxonomy" id="7029"/>
    <lineage>
        <taxon>Eukaryota</taxon>
        <taxon>Metazoa</taxon>
        <taxon>Ecdysozoa</taxon>
        <taxon>Arthropoda</taxon>
        <taxon>Hexapoda</taxon>
        <taxon>Insecta</taxon>
        <taxon>Pterygota</taxon>
        <taxon>Neoptera</taxon>
        <taxon>Paraneoptera</taxon>
        <taxon>Hemiptera</taxon>
        <taxon>Sternorrhyncha</taxon>
        <taxon>Aphidomorpha</taxon>
        <taxon>Aphidoidea</taxon>
        <taxon>Aphididae</taxon>
        <taxon>Macrosiphini</taxon>
        <taxon>Acyrthosiphon</taxon>
    </lineage>
</organism>
<reference evidence="3" key="2">
    <citation type="submission" date="2022-06" db="UniProtKB">
        <authorList>
            <consortium name="EnsemblMetazoa"/>
        </authorList>
    </citation>
    <scope>IDENTIFICATION</scope>
</reference>